<dbReference type="AlphaFoldDB" id="F2CB06"/>
<name>F2CB06_STRSA</name>
<comment type="caution">
    <text evidence="1">The sequence shown here is derived from an EMBL/GenBank/DDBJ whole genome shotgun (WGS) entry which is preliminary data.</text>
</comment>
<dbReference type="HOGENOM" id="CLU_3222840_0_0_9"/>
<dbReference type="EMBL" id="AFBD01000014">
    <property type="protein sequence ID" value="EGF12363.1"/>
    <property type="molecule type" value="Genomic_DNA"/>
</dbReference>
<gene>
    <name evidence="1" type="primary">cpeT</name>
    <name evidence="1" type="ORF">HMPREF9386_2372</name>
</gene>
<reference evidence="1 2" key="1">
    <citation type="submission" date="2011-02" db="EMBL/GenBank/DDBJ databases">
        <authorList>
            <person name="Muzny D."/>
            <person name="Qin X."/>
            <person name="Deng J."/>
            <person name="Jiang H."/>
            <person name="Liu Y."/>
            <person name="Qu J."/>
            <person name="Song X.-Z."/>
            <person name="Zhang L."/>
            <person name="Thornton R."/>
            <person name="Coyle M."/>
            <person name="Francisco L."/>
            <person name="Jackson L."/>
            <person name="Javaid M."/>
            <person name="Korchina V."/>
            <person name="Kovar C."/>
            <person name="Mata R."/>
            <person name="Mathew T."/>
            <person name="Ngo R."/>
            <person name="Nguyen L."/>
            <person name="Nguyen N."/>
            <person name="Okwuonu G."/>
            <person name="Ongeri F."/>
            <person name="Pham C."/>
            <person name="Simmons D."/>
            <person name="Wilczek-Boney K."/>
            <person name="Hale W."/>
            <person name="Jakkamsetti A."/>
            <person name="Pham P."/>
            <person name="Ruth R."/>
            <person name="San Lucas F."/>
            <person name="Warren J."/>
            <person name="Zhang J."/>
            <person name="Zhao Z."/>
            <person name="Zhou C."/>
            <person name="Zhu D."/>
            <person name="Lee S."/>
            <person name="Bess C."/>
            <person name="Blankenburg K."/>
            <person name="Forbes L."/>
            <person name="Fu Q."/>
            <person name="Gubbala S."/>
            <person name="Hirani K."/>
            <person name="Jayaseelan J.C."/>
            <person name="Lara F."/>
            <person name="Munidasa M."/>
            <person name="Palculict T."/>
            <person name="Patil S."/>
            <person name="Pu L.-L."/>
            <person name="Saada N."/>
            <person name="Tang L."/>
            <person name="Weissenberger G."/>
            <person name="Zhu Y."/>
            <person name="Hemphill L."/>
            <person name="Shang Y."/>
            <person name="Youmans B."/>
            <person name="Ayvaz T."/>
            <person name="Ross M."/>
            <person name="Santibanez J."/>
            <person name="Aqrawi P."/>
            <person name="Gross S."/>
            <person name="Joshi V."/>
            <person name="Fowler G."/>
            <person name="Nazareth L."/>
            <person name="Reid J."/>
            <person name="Worley K."/>
            <person name="Petrosino J."/>
            <person name="Highlander S."/>
            <person name="Gibbs R."/>
        </authorList>
    </citation>
    <scope>NUCLEOTIDE SEQUENCE [LARGE SCALE GENOMIC DNA]</scope>
    <source>
        <strain evidence="1 2">SK330</strain>
    </source>
</reference>
<sequence length="44" mass="4800">MDESQGTAGAGGVGDEACLHREIYGKRGTFVFRRQVDWAVARDS</sequence>
<accession>F2CB06</accession>
<dbReference type="Proteomes" id="UP000005955">
    <property type="component" value="Unassembled WGS sequence"/>
</dbReference>
<evidence type="ECO:0000313" key="1">
    <source>
        <dbReference type="EMBL" id="EGF12363.1"/>
    </source>
</evidence>
<proteinExistence type="predicted"/>
<protein>
    <submittedName>
        <fullName evidence="1">CpeT protein</fullName>
    </submittedName>
</protein>
<organism evidence="1 2">
    <name type="scientific">Streptococcus sanguinis SK330</name>
    <dbReference type="NCBI Taxonomy" id="888813"/>
    <lineage>
        <taxon>Bacteria</taxon>
        <taxon>Bacillati</taxon>
        <taxon>Bacillota</taxon>
        <taxon>Bacilli</taxon>
        <taxon>Lactobacillales</taxon>
        <taxon>Streptococcaceae</taxon>
        <taxon>Streptococcus</taxon>
    </lineage>
</organism>
<evidence type="ECO:0000313" key="2">
    <source>
        <dbReference type="Proteomes" id="UP000005955"/>
    </source>
</evidence>